<reference evidence="1" key="1">
    <citation type="submission" date="2025-08" db="UniProtKB">
        <authorList>
            <consortium name="Ensembl"/>
        </authorList>
    </citation>
    <scope>IDENTIFICATION</scope>
</reference>
<dbReference type="Proteomes" id="UP000694521">
    <property type="component" value="Unplaced"/>
</dbReference>
<evidence type="ECO:0008006" key="3">
    <source>
        <dbReference type="Google" id="ProtNLM"/>
    </source>
</evidence>
<dbReference type="GO" id="GO:0031083">
    <property type="term" value="C:BLOC-1 complex"/>
    <property type="evidence" value="ECO:0007669"/>
    <property type="project" value="TreeGrafter"/>
</dbReference>
<reference evidence="1" key="2">
    <citation type="submission" date="2025-09" db="UniProtKB">
        <authorList>
            <consortium name="Ensembl"/>
        </authorList>
    </citation>
    <scope>IDENTIFICATION</scope>
</reference>
<organism evidence="1 2">
    <name type="scientific">Anser cygnoides</name>
    <name type="common">Swan goose</name>
    <dbReference type="NCBI Taxonomy" id="8845"/>
    <lineage>
        <taxon>Eukaryota</taxon>
        <taxon>Metazoa</taxon>
        <taxon>Chordata</taxon>
        <taxon>Craniata</taxon>
        <taxon>Vertebrata</taxon>
        <taxon>Euteleostomi</taxon>
        <taxon>Archelosauria</taxon>
        <taxon>Archosauria</taxon>
        <taxon>Dinosauria</taxon>
        <taxon>Saurischia</taxon>
        <taxon>Theropoda</taxon>
        <taxon>Coelurosauria</taxon>
        <taxon>Aves</taxon>
        <taxon>Neognathae</taxon>
        <taxon>Galloanserae</taxon>
        <taxon>Anseriformes</taxon>
        <taxon>Anatidae</taxon>
        <taxon>Anserinae</taxon>
        <taxon>Anser</taxon>
    </lineage>
</organism>
<dbReference type="PANTHER" id="PTHR16230">
    <property type="entry name" value="CAPPUCCINO"/>
    <property type="match status" value="1"/>
</dbReference>
<dbReference type="AlphaFoldDB" id="A0A8B9IPU4"/>
<dbReference type="Ensembl" id="ENSACDT00005028006.1">
    <property type="protein sequence ID" value="ENSACDP00005023419.1"/>
    <property type="gene ID" value="ENSACDG00005016991.1"/>
</dbReference>
<keyword evidence="2" id="KW-1185">Reference proteome</keyword>
<evidence type="ECO:0000313" key="1">
    <source>
        <dbReference type="Ensembl" id="ENSACDP00005023419.1"/>
    </source>
</evidence>
<sequence length="278" mass="31728">MNSESFTCFLKYAQNRRHVPLLAKRKKVCWLLSSTAVGMLGPLALGRTSAARFGSLPSPCHRRASAFCLTVAALEEAVEELLGQLEAFCGLTEAIRSDTSEILEETIPLIKDKVMEMNHVYARIDKLEAFVKMVAHHVSFLEEQVLEAEKSHGTFLNAVCKLFQCAAIPSFKNSCPPSVAHSYDLPKLYRTEDYFPMNYSVYCYQRLRFGRIHLSTLLVLLLMYYLQNLKPAENQAHFQTAKLHLSIQQHHLAHPDHLHYLKHHPPVLLALQQKFLRI</sequence>
<protein>
    <recommendedName>
        <fullName evidence="3">Breast carcinoma-amplified sequence 4</fullName>
    </recommendedName>
</protein>
<dbReference type="PANTHER" id="PTHR16230:SF5">
    <property type="entry name" value="BREAST CARCINOMA-AMPLIFIED SEQUENCE 4"/>
    <property type="match status" value="1"/>
</dbReference>
<accession>A0A8B9IPU4</accession>
<proteinExistence type="predicted"/>
<evidence type="ECO:0000313" key="2">
    <source>
        <dbReference type="Proteomes" id="UP000694521"/>
    </source>
</evidence>
<dbReference type="InterPro" id="IPR024857">
    <property type="entry name" value="Cappuccino"/>
</dbReference>
<name>A0A8B9IPU4_ANSCY</name>